<dbReference type="FunFam" id="1.20.1720.10:FF:000013">
    <property type="entry name" value="Related to multidrug resistance proteins"/>
    <property type="match status" value="1"/>
</dbReference>
<dbReference type="AlphaFoldDB" id="A0A9P5XSZ5"/>
<dbReference type="PANTHER" id="PTHR23501">
    <property type="entry name" value="MAJOR FACILITATOR SUPERFAMILY"/>
    <property type="match status" value="1"/>
</dbReference>
<gene>
    <name evidence="11" type="ORF">BDZ94DRAFT_1276810</name>
</gene>
<evidence type="ECO:0000256" key="8">
    <source>
        <dbReference type="SAM" id="Phobius"/>
    </source>
</evidence>
<feature type="compositionally biased region" description="Basic and acidic residues" evidence="7">
    <location>
        <begin position="48"/>
        <end position="70"/>
    </location>
</feature>
<dbReference type="Gene3D" id="1.20.1250.20">
    <property type="entry name" value="MFS general substrate transporter like domains"/>
    <property type="match status" value="1"/>
</dbReference>
<protein>
    <submittedName>
        <fullName evidence="11">Major facilitator superfamily domain-containing protein</fullName>
    </submittedName>
</protein>
<proteinExistence type="inferred from homology"/>
<comment type="similarity">
    <text evidence="2">Belongs to the major facilitator superfamily.</text>
</comment>
<dbReference type="InterPro" id="IPR011701">
    <property type="entry name" value="MFS"/>
</dbReference>
<keyword evidence="4 8" id="KW-0812">Transmembrane</keyword>
<evidence type="ECO:0000256" key="9">
    <source>
        <dbReference type="SAM" id="SignalP"/>
    </source>
</evidence>
<feature type="domain" description="Major facilitator superfamily (MFS) profile" evidence="10">
    <location>
        <begin position="79"/>
        <end position="569"/>
    </location>
</feature>
<dbReference type="OrthoDB" id="3437016at2759"/>
<evidence type="ECO:0000313" key="11">
    <source>
        <dbReference type="EMBL" id="KAF9455982.1"/>
    </source>
</evidence>
<keyword evidence="12" id="KW-1185">Reference proteome</keyword>
<dbReference type="GO" id="GO:0015174">
    <property type="term" value="F:basic amino acid transmembrane transporter activity"/>
    <property type="evidence" value="ECO:0007669"/>
    <property type="project" value="TreeGrafter"/>
</dbReference>
<keyword evidence="3" id="KW-0813">Transport</keyword>
<dbReference type="Proteomes" id="UP000807353">
    <property type="component" value="Unassembled WGS sequence"/>
</dbReference>
<evidence type="ECO:0000256" key="6">
    <source>
        <dbReference type="ARBA" id="ARBA00023136"/>
    </source>
</evidence>
<keyword evidence="9" id="KW-0732">Signal</keyword>
<comment type="caution">
    <text evidence="11">The sequence shown here is derived from an EMBL/GenBank/DDBJ whole genome shotgun (WGS) entry which is preliminary data.</text>
</comment>
<dbReference type="PANTHER" id="PTHR23501:SF84">
    <property type="entry name" value="VACUOLAR MEMBRANE AMINO ACID UPTAKE TRANSPORTER FNX2"/>
    <property type="match status" value="1"/>
</dbReference>
<evidence type="ECO:0000256" key="5">
    <source>
        <dbReference type="ARBA" id="ARBA00022989"/>
    </source>
</evidence>
<feature type="transmembrane region" description="Helical" evidence="8">
    <location>
        <begin position="205"/>
        <end position="224"/>
    </location>
</feature>
<feature type="transmembrane region" description="Helical" evidence="8">
    <location>
        <begin position="341"/>
        <end position="365"/>
    </location>
</feature>
<feature type="transmembrane region" description="Helical" evidence="8">
    <location>
        <begin position="434"/>
        <end position="459"/>
    </location>
</feature>
<feature type="chain" id="PRO_5040261570" evidence="9">
    <location>
        <begin position="24"/>
        <end position="571"/>
    </location>
</feature>
<organism evidence="11 12">
    <name type="scientific">Collybia nuda</name>
    <dbReference type="NCBI Taxonomy" id="64659"/>
    <lineage>
        <taxon>Eukaryota</taxon>
        <taxon>Fungi</taxon>
        <taxon>Dikarya</taxon>
        <taxon>Basidiomycota</taxon>
        <taxon>Agaricomycotina</taxon>
        <taxon>Agaricomycetes</taxon>
        <taxon>Agaricomycetidae</taxon>
        <taxon>Agaricales</taxon>
        <taxon>Tricholomatineae</taxon>
        <taxon>Clitocybaceae</taxon>
        <taxon>Collybia</taxon>
    </lineage>
</organism>
<evidence type="ECO:0000256" key="2">
    <source>
        <dbReference type="ARBA" id="ARBA00008335"/>
    </source>
</evidence>
<feature type="transmembrane region" description="Helical" evidence="8">
    <location>
        <begin position="169"/>
        <end position="193"/>
    </location>
</feature>
<dbReference type="Gene3D" id="1.20.1720.10">
    <property type="entry name" value="Multidrug resistance protein D"/>
    <property type="match status" value="1"/>
</dbReference>
<feature type="signal peptide" evidence="9">
    <location>
        <begin position="1"/>
        <end position="23"/>
    </location>
</feature>
<feature type="transmembrane region" description="Helical" evidence="8">
    <location>
        <begin position="542"/>
        <end position="564"/>
    </location>
</feature>
<feature type="transmembrane region" description="Helical" evidence="8">
    <location>
        <begin position="76"/>
        <end position="102"/>
    </location>
</feature>
<reference evidence="11" key="1">
    <citation type="submission" date="2020-11" db="EMBL/GenBank/DDBJ databases">
        <authorList>
            <consortium name="DOE Joint Genome Institute"/>
            <person name="Ahrendt S."/>
            <person name="Riley R."/>
            <person name="Andreopoulos W."/>
            <person name="Labutti K."/>
            <person name="Pangilinan J."/>
            <person name="Ruiz-Duenas F.J."/>
            <person name="Barrasa J.M."/>
            <person name="Sanchez-Garcia M."/>
            <person name="Camarero S."/>
            <person name="Miyauchi S."/>
            <person name="Serrano A."/>
            <person name="Linde D."/>
            <person name="Babiker R."/>
            <person name="Drula E."/>
            <person name="Ayuso-Fernandez I."/>
            <person name="Pacheco R."/>
            <person name="Padilla G."/>
            <person name="Ferreira P."/>
            <person name="Barriuso J."/>
            <person name="Kellner H."/>
            <person name="Castanera R."/>
            <person name="Alfaro M."/>
            <person name="Ramirez L."/>
            <person name="Pisabarro A.G."/>
            <person name="Kuo A."/>
            <person name="Tritt A."/>
            <person name="Lipzen A."/>
            <person name="He G."/>
            <person name="Yan M."/>
            <person name="Ng V."/>
            <person name="Cullen D."/>
            <person name="Martin F."/>
            <person name="Rosso M.-N."/>
            <person name="Henrissat B."/>
            <person name="Hibbett D."/>
            <person name="Martinez A.T."/>
            <person name="Grigoriev I.V."/>
        </authorList>
    </citation>
    <scope>NUCLEOTIDE SEQUENCE</scope>
    <source>
        <strain evidence="11">CBS 247.69</strain>
    </source>
</reference>
<dbReference type="GO" id="GO:0012505">
    <property type="term" value="C:endomembrane system"/>
    <property type="evidence" value="ECO:0007669"/>
    <property type="project" value="UniProtKB-SubCell"/>
</dbReference>
<feature type="transmembrane region" description="Helical" evidence="8">
    <location>
        <begin position="271"/>
        <end position="290"/>
    </location>
</feature>
<feature type="transmembrane region" description="Helical" evidence="8">
    <location>
        <begin position="404"/>
        <end position="428"/>
    </location>
</feature>
<evidence type="ECO:0000256" key="4">
    <source>
        <dbReference type="ARBA" id="ARBA00022692"/>
    </source>
</evidence>
<feature type="region of interest" description="Disordered" evidence="7">
    <location>
        <begin position="38"/>
        <end position="70"/>
    </location>
</feature>
<evidence type="ECO:0000313" key="12">
    <source>
        <dbReference type="Proteomes" id="UP000807353"/>
    </source>
</evidence>
<feature type="transmembrane region" description="Helical" evidence="8">
    <location>
        <begin position="468"/>
        <end position="489"/>
    </location>
</feature>
<dbReference type="Pfam" id="PF07690">
    <property type="entry name" value="MFS_1"/>
    <property type="match status" value="1"/>
</dbReference>
<feature type="transmembrane region" description="Helical" evidence="8">
    <location>
        <begin position="144"/>
        <end position="163"/>
    </location>
</feature>
<sequence>MSKQWRGQITAVIAWIWLHQFCSSPFIPHSFTDNMPHETSPLLSSSSRRNEIVSDGPRADAEDGLDSKAPSKSETYWSFLIPMAVGIFLAAMDQTMVVTVYASIGSELEQLHRTSWISTAYMLTVTSFQPIYGKLSDIFGRKNCLLFAYAIFAFGSLCCGLSRNMTGLILSRAFTGVGGGGITTIASIVLSDVVPLRSRGTWQGYLNIIYTTGSIAGAPLGGLLVDNIGWRWAFLIQTPITLVAMLLVATHLGLGDLDRDASGLSTKLKRVDIFGSITLVIAIFSLLMIFDHGGNVSWTDMVSLFSQIGFALAFLVFIAVEKWVAVEPIAPGSMVFNRSLIGAYLSNFFGVAVMMTAFFYIPLYLQAVQEMSASKTSLWLVFTVLAGLSGSLGGGFIMQITGKFYGITVVAYAVLATGTVLLFLSIGVVGHSTLGVALGLVLVSLGNGAGTTTALIALISNSGKDNQAIVTAVSYLFRSLGSVIAVSFGNTVEQQALRWNLEYSLKGENVEEIIQHARESLDYIYTLDPGKQGLVRAAYGDAIRAVLIFGVAAASLSFLSSIFIKGKVLVQ</sequence>
<keyword evidence="6 8" id="KW-0472">Membrane</keyword>
<evidence type="ECO:0000256" key="7">
    <source>
        <dbReference type="SAM" id="MobiDB-lite"/>
    </source>
</evidence>
<evidence type="ECO:0000259" key="10">
    <source>
        <dbReference type="PROSITE" id="PS50850"/>
    </source>
</evidence>
<dbReference type="InterPro" id="IPR020846">
    <property type="entry name" value="MFS_dom"/>
</dbReference>
<dbReference type="InterPro" id="IPR036259">
    <property type="entry name" value="MFS_trans_sf"/>
</dbReference>
<evidence type="ECO:0000256" key="3">
    <source>
        <dbReference type="ARBA" id="ARBA00022448"/>
    </source>
</evidence>
<dbReference type="GO" id="GO:0000329">
    <property type="term" value="C:fungal-type vacuole membrane"/>
    <property type="evidence" value="ECO:0007669"/>
    <property type="project" value="TreeGrafter"/>
</dbReference>
<keyword evidence="5 8" id="KW-1133">Transmembrane helix</keyword>
<accession>A0A9P5XSZ5</accession>
<dbReference type="PROSITE" id="PS50850">
    <property type="entry name" value="MFS"/>
    <property type="match status" value="1"/>
</dbReference>
<name>A0A9P5XSZ5_9AGAR</name>
<comment type="subcellular location">
    <subcellularLocation>
        <location evidence="1">Endomembrane system</location>
        <topology evidence="1">Multi-pass membrane protein</topology>
    </subcellularLocation>
</comment>
<dbReference type="EMBL" id="MU150481">
    <property type="protein sequence ID" value="KAF9455982.1"/>
    <property type="molecule type" value="Genomic_DNA"/>
</dbReference>
<feature type="transmembrane region" description="Helical" evidence="8">
    <location>
        <begin position="302"/>
        <end position="320"/>
    </location>
</feature>
<feature type="transmembrane region" description="Helical" evidence="8">
    <location>
        <begin position="377"/>
        <end position="397"/>
    </location>
</feature>
<feature type="transmembrane region" description="Helical" evidence="8">
    <location>
        <begin position="230"/>
        <end position="250"/>
    </location>
</feature>
<dbReference type="SUPFAM" id="SSF103473">
    <property type="entry name" value="MFS general substrate transporter"/>
    <property type="match status" value="1"/>
</dbReference>
<evidence type="ECO:0000256" key="1">
    <source>
        <dbReference type="ARBA" id="ARBA00004127"/>
    </source>
</evidence>